<reference evidence="1 2" key="1">
    <citation type="submission" date="2019-11" db="EMBL/GenBank/DDBJ databases">
        <title>Gracilibacillus salitolerans sp. nov., a moderate halophile isolated from a saline soil in northwest China.</title>
        <authorList>
            <person name="Gan L."/>
        </authorList>
    </citation>
    <scope>NUCLEOTIDE SEQUENCE [LARGE SCALE GENOMIC DNA]</scope>
    <source>
        <strain evidence="1 2">SCU50</strain>
    </source>
</reference>
<dbReference type="Proteomes" id="UP000339690">
    <property type="component" value="Chromosome"/>
</dbReference>
<evidence type="ECO:0000313" key="1">
    <source>
        <dbReference type="EMBL" id="QGH35126.1"/>
    </source>
</evidence>
<accession>A0A5Q2TK65</accession>
<name>A0A5Q2TK65_9BACI</name>
<organism evidence="1 2">
    <name type="scientific">Gracilibacillus salitolerans</name>
    <dbReference type="NCBI Taxonomy" id="2663022"/>
    <lineage>
        <taxon>Bacteria</taxon>
        <taxon>Bacillati</taxon>
        <taxon>Bacillota</taxon>
        <taxon>Bacilli</taxon>
        <taxon>Bacillales</taxon>
        <taxon>Bacillaceae</taxon>
        <taxon>Gracilibacillus</taxon>
    </lineage>
</organism>
<dbReference type="AlphaFoldDB" id="A0A5Q2TK65"/>
<evidence type="ECO:0000313" key="2">
    <source>
        <dbReference type="Proteomes" id="UP000339690"/>
    </source>
</evidence>
<sequence length="70" mass="7773">MNFEIRAVNTKYDNDEVTSVKVSYSAKNESRSVSVSGVFELTAEEYNQNSSIDALETEAQQHLLGEINDG</sequence>
<protein>
    <submittedName>
        <fullName evidence="1">Uncharacterized protein</fullName>
    </submittedName>
</protein>
<dbReference type="KEGG" id="grc:GI584_14210"/>
<dbReference type="RefSeq" id="WP_153791600.1">
    <property type="nucleotide sequence ID" value="NZ_CP045915.1"/>
</dbReference>
<dbReference type="EMBL" id="CP045915">
    <property type="protein sequence ID" value="QGH35126.1"/>
    <property type="molecule type" value="Genomic_DNA"/>
</dbReference>
<keyword evidence="2" id="KW-1185">Reference proteome</keyword>
<gene>
    <name evidence="1" type="ORF">GI584_14210</name>
</gene>
<proteinExistence type="predicted"/>